<evidence type="ECO:0000256" key="1">
    <source>
        <dbReference type="SAM" id="Phobius"/>
    </source>
</evidence>
<dbReference type="EMBL" id="VWXL01000053">
    <property type="protein sequence ID" value="MVB11269.1"/>
    <property type="molecule type" value="Genomic_DNA"/>
</dbReference>
<dbReference type="Proteomes" id="UP000469440">
    <property type="component" value="Unassembled WGS sequence"/>
</dbReference>
<dbReference type="InterPro" id="IPR025945">
    <property type="entry name" value="DHHW"/>
</dbReference>
<dbReference type="OrthoDB" id="175771at2"/>
<keyword evidence="3" id="KW-1185">Reference proteome</keyword>
<evidence type="ECO:0000313" key="3">
    <source>
        <dbReference type="Proteomes" id="UP000469440"/>
    </source>
</evidence>
<reference evidence="2 3" key="1">
    <citation type="submission" date="2019-09" db="EMBL/GenBank/DDBJ databases">
        <title>Genome sequence of Clostridium sp. EA1.</title>
        <authorList>
            <person name="Poehlein A."/>
            <person name="Bengelsdorf F.R."/>
            <person name="Daniel R."/>
        </authorList>
    </citation>
    <scope>NUCLEOTIDE SEQUENCE [LARGE SCALE GENOMIC DNA]</scope>
    <source>
        <strain evidence="2 3">EA1</strain>
    </source>
</reference>
<dbReference type="AlphaFoldDB" id="A0A6N8HZZ7"/>
<name>A0A6N8HZZ7_9FIRM</name>
<sequence>MNRLRKVQLKRFVCRPAALAAAFLLAAAILVGVFWLAAAPKQTFSENENRALEPTPVPTLDTVLDGRFMKSAENYVGDHFPLRNTFVTLNTAEQLMLGKRDLAADYGSIPAEGGVYFGKNDHIYEVLLPDRTGIFQKNAEALAQFAEKSGLRLTILPVPSGSQEQSENLPYSAPNHDQHQELEELEQTVGGKAKVVDLFSSLSLKTGRDYYFKTDHHWNTEGAYVGYRALAAAMGFDSLPKSAFIFQAVPQPFYGTLYSKAVNTWQKPDTLVLPYTKEKSAVTQVTGKKTHLGIYWDQYLNSKDKYSVYLGGNPSVTVVKNPEAKGGKLLLIKDSFANSMIPYLSQNFSEIHMIDLRYYNLDIYKYIQQNGIDQAAAIYSIKQLCDVSIANKLSR</sequence>
<feature type="transmembrane region" description="Helical" evidence="1">
    <location>
        <begin position="12"/>
        <end position="37"/>
    </location>
</feature>
<gene>
    <name evidence="2" type="ORF">CAFE_19770</name>
</gene>
<keyword evidence="1" id="KW-1133">Transmembrane helix</keyword>
<organism evidence="2 3">
    <name type="scientific">Caproicibacter fermentans</name>
    <dbReference type="NCBI Taxonomy" id="2576756"/>
    <lineage>
        <taxon>Bacteria</taxon>
        <taxon>Bacillati</taxon>
        <taxon>Bacillota</taxon>
        <taxon>Clostridia</taxon>
        <taxon>Eubacteriales</taxon>
        <taxon>Acutalibacteraceae</taxon>
        <taxon>Caproicibacter</taxon>
    </lineage>
</organism>
<accession>A0A6N8HZZ7</accession>
<dbReference type="Pfam" id="PF14286">
    <property type="entry name" value="DHHW"/>
    <property type="match status" value="1"/>
</dbReference>
<comment type="caution">
    <text evidence="2">The sequence shown here is derived from an EMBL/GenBank/DDBJ whole genome shotgun (WGS) entry which is preliminary data.</text>
</comment>
<protein>
    <submittedName>
        <fullName evidence="2">DHHW protein</fullName>
    </submittedName>
</protein>
<dbReference type="RefSeq" id="WP_156990562.1">
    <property type="nucleotide sequence ID" value="NZ_VWXL01000053.1"/>
</dbReference>
<evidence type="ECO:0000313" key="2">
    <source>
        <dbReference type="EMBL" id="MVB11269.1"/>
    </source>
</evidence>
<keyword evidence="1" id="KW-0472">Membrane</keyword>
<proteinExistence type="predicted"/>
<keyword evidence="1" id="KW-0812">Transmembrane</keyword>